<evidence type="ECO:0000259" key="4">
    <source>
        <dbReference type="Pfam" id="PF00535"/>
    </source>
</evidence>
<evidence type="ECO:0000256" key="2">
    <source>
        <dbReference type="ARBA" id="ARBA00022679"/>
    </source>
</evidence>
<dbReference type="InterPro" id="IPR029044">
    <property type="entry name" value="Nucleotide-diphossugar_trans"/>
</dbReference>
<gene>
    <name evidence="5" type="ORF">C802_03655</name>
</gene>
<dbReference type="SUPFAM" id="SSF53448">
    <property type="entry name" value="Nucleotide-diphospho-sugar transferases"/>
    <property type="match status" value="1"/>
</dbReference>
<reference evidence="5 6" key="1">
    <citation type="submission" date="2013-04" db="EMBL/GenBank/DDBJ databases">
        <title>The Genome Sequence of Bacteroides massiliensis dnLKV3.</title>
        <authorList>
            <consortium name="The Broad Institute Genomics Platform"/>
            <consortium name="The Broad Institute Genome Sequencing Center for Infectious Disease"/>
            <person name="Earl A."/>
            <person name="Xavier R."/>
            <person name="Kuhn K."/>
            <person name="Stappenbeck T."/>
            <person name="Walker B."/>
            <person name="Young S."/>
            <person name="Zeng Q."/>
            <person name="Gargeya S."/>
            <person name="Fitzgerald M."/>
            <person name="Haas B."/>
            <person name="Abouelleil A."/>
            <person name="Allen A.W."/>
            <person name="Alvarado L."/>
            <person name="Arachchi H.M."/>
            <person name="Berlin A.M."/>
            <person name="Chapman S.B."/>
            <person name="Gainer-Dewar J."/>
            <person name="Goldberg J."/>
            <person name="Griggs A."/>
            <person name="Gujja S."/>
            <person name="Hansen M."/>
            <person name="Howarth C."/>
            <person name="Imamovic A."/>
            <person name="Ireland A."/>
            <person name="Larimer J."/>
            <person name="McCowan C."/>
            <person name="Murphy C."/>
            <person name="Pearson M."/>
            <person name="Poon T.W."/>
            <person name="Priest M."/>
            <person name="Roberts A."/>
            <person name="Saif S."/>
            <person name="Shea T."/>
            <person name="Sisk P."/>
            <person name="Sykes S."/>
            <person name="Wortman J."/>
            <person name="Nusbaum C."/>
            <person name="Birren B."/>
        </authorList>
    </citation>
    <scope>NUCLEOTIDE SEQUENCE [LARGE SCALE GENOMIC DNA]</scope>
    <source>
        <strain evidence="6">dnLKV3</strain>
    </source>
</reference>
<keyword evidence="3" id="KW-0472">Membrane</keyword>
<protein>
    <recommendedName>
        <fullName evidence="4">Glycosyltransferase 2-like domain-containing protein</fullName>
    </recommendedName>
</protein>
<dbReference type="Gene3D" id="3.90.550.10">
    <property type="entry name" value="Spore Coat Polysaccharide Biosynthesis Protein SpsA, Chain A"/>
    <property type="match status" value="1"/>
</dbReference>
<keyword evidence="2" id="KW-0808">Transferase</keyword>
<organism evidence="5 6">
    <name type="scientific">Phocaeicola sartorii</name>
    <dbReference type="NCBI Taxonomy" id="671267"/>
    <lineage>
        <taxon>Bacteria</taxon>
        <taxon>Pseudomonadati</taxon>
        <taxon>Bacteroidota</taxon>
        <taxon>Bacteroidia</taxon>
        <taxon>Bacteroidales</taxon>
        <taxon>Bacteroidaceae</taxon>
        <taxon>Phocaeicola</taxon>
    </lineage>
</organism>
<dbReference type="OrthoDB" id="1114838at2"/>
<keyword evidence="3" id="KW-0812">Transmembrane</keyword>
<feature type="domain" description="Glycosyltransferase 2-like" evidence="4">
    <location>
        <begin position="5"/>
        <end position="162"/>
    </location>
</feature>
<dbReference type="AlphaFoldDB" id="R9HZW5"/>
<sequence length="325" mass="38168">MIKISVIVAVYKAEAYLHRCVDSLLAQTFTDFEILLIDDGSPDRSGEICDEYARKDARIRVFHKANEGVGATRQFGIDHACGEYSIHADPDDWVEPTMLEELYRKAKETDADMVICDYYVDFPHKTTYRKQEPTSLDSRQLMKDLFQRLHAALWNKLIKSTCYQTREVHFIKGINYREDLLVNMQILIQETKVAYLPRAFYHYDQIINSGSITRSITYEYYKVSEDVYKHLKCLLRDYQELENELNWQGLGMLYILLEIKARIRELKSKKTELGLNLDAKHLYSLRSDYRVLLVFLSLNVSHSLALFLCTLVNRIKRLLIELKLR</sequence>
<proteinExistence type="predicted"/>
<dbReference type="PANTHER" id="PTHR22916:SF51">
    <property type="entry name" value="GLYCOSYLTRANSFERASE EPSH-RELATED"/>
    <property type="match status" value="1"/>
</dbReference>
<dbReference type="InterPro" id="IPR001173">
    <property type="entry name" value="Glyco_trans_2-like"/>
</dbReference>
<evidence type="ECO:0000313" key="6">
    <source>
        <dbReference type="Proteomes" id="UP000014200"/>
    </source>
</evidence>
<dbReference type="GO" id="GO:0016758">
    <property type="term" value="F:hexosyltransferase activity"/>
    <property type="evidence" value="ECO:0007669"/>
    <property type="project" value="UniProtKB-ARBA"/>
</dbReference>
<accession>R9HZW5</accession>
<dbReference type="HOGENOM" id="CLU_025996_25_0_10"/>
<evidence type="ECO:0000256" key="1">
    <source>
        <dbReference type="ARBA" id="ARBA00022676"/>
    </source>
</evidence>
<dbReference type="CDD" id="cd00761">
    <property type="entry name" value="Glyco_tranf_GTA_type"/>
    <property type="match status" value="1"/>
</dbReference>
<dbReference type="PANTHER" id="PTHR22916">
    <property type="entry name" value="GLYCOSYLTRANSFERASE"/>
    <property type="match status" value="1"/>
</dbReference>
<dbReference type="Proteomes" id="UP000014200">
    <property type="component" value="Unassembled WGS sequence"/>
</dbReference>
<dbReference type="RefSeq" id="WP_016277930.1">
    <property type="nucleotide sequence ID" value="NZ_JANKBR010000007.1"/>
</dbReference>
<dbReference type="STRING" id="1235788.C802_03655"/>
<keyword evidence="3" id="KW-1133">Transmembrane helix</keyword>
<name>R9HZW5_9BACT</name>
<comment type="caution">
    <text evidence="5">The sequence shown here is derived from an EMBL/GenBank/DDBJ whole genome shotgun (WGS) entry which is preliminary data.</text>
</comment>
<dbReference type="PATRIC" id="fig|1235788.3.peg.3746"/>
<dbReference type="EMBL" id="ASSP01000022">
    <property type="protein sequence ID" value="EOS09542.1"/>
    <property type="molecule type" value="Genomic_DNA"/>
</dbReference>
<evidence type="ECO:0000256" key="3">
    <source>
        <dbReference type="SAM" id="Phobius"/>
    </source>
</evidence>
<keyword evidence="1" id="KW-0328">Glycosyltransferase</keyword>
<keyword evidence="6" id="KW-1185">Reference proteome</keyword>
<feature type="transmembrane region" description="Helical" evidence="3">
    <location>
        <begin position="291"/>
        <end position="315"/>
    </location>
</feature>
<evidence type="ECO:0000313" key="5">
    <source>
        <dbReference type="EMBL" id="EOS09542.1"/>
    </source>
</evidence>
<dbReference type="Pfam" id="PF00535">
    <property type="entry name" value="Glycos_transf_2"/>
    <property type="match status" value="1"/>
</dbReference>